<keyword evidence="2" id="KW-0472">Membrane</keyword>
<gene>
    <name evidence="3" type="ORF">EDD18DRAFT_1352803</name>
</gene>
<accession>A0AA39TPP4</accession>
<keyword evidence="2" id="KW-0812">Transmembrane</keyword>
<evidence type="ECO:0000313" key="3">
    <source>
        <dbReference type="EMBL" id="KAK0496946.1"/>
    </source>
</evidence>
<evidence type="ECO:0000256" key="2">
    <source>
        <dbReference type="SAM" id="Phobius"/>
    </source>
</evidence>
<comment type="caution">
    <text evidence="3">The sequence shown here is derived from an EMBL/GenBank/DDBJ whole genome shotgun (WGS) entry which is preliminary data.</text>
</comment>
<organism evidence="3 4">
    <name type="scientific">Armillaria luteobubalina</name>
    <dbReference type="NCBI Taxonomy" id="153913"/>
    <lineage>
        <taxon>Eukaryota</taxon>
        <taxon>Fungi</taxon>
        <taxon>Dikarya</taxon>
        <taxon>Basidiomycota</taxon>
        <taxon>Agaricomycotina</taxon>
        <taxon>Agaricomycetes</taxon>
        <taxon>Agaricomycetidae</taxon>
        <taxon>Agaricales</taxon>
        <taxon>Marasmiineae</taxon>
        <taxon>Physalacriaceae</taxon>
        <taxon>Armillaria</taxon>
    </lineage>
</organism>
<evidence type="ECO:0000313" key="4">
    <source>
        <dbReference type="Proteomes" id="UP001175228"/>
    </source>
</evidence>
<feature type="region of interest" description="Disordered" evidence="1">
    <location>
        <begin position="537"/>
        <end position="566"/>
    </location>
</feature>
<proteinExistence type="predicted"/>
<reference evidence="3" key="1">
    <citation type="submission" date="2023-06" db="EMBL/GenBank/DDBJ databases">
        <authorList>
            <consortium name="Lawrence Berkeley National Laboratory"/>
            <person name="Ahrendt S."/>
            <person name="Sahu N."/>
            <person name="Indic B."/>
            <person name="Wong-Bajracharya J."/>
            <person name="Merenyi Z."/>
            <person name="Ke H.-M."/>
            <person name="Monk M."/>
            <person name="Kocsube S."/>
            <person name="Drula E."/>
            <person name="Lipzen A."/>
            <person name="Balint B."/>
            <person name="Henrissat B."/>
            <person name="Andreopoulos B."/>
            <person name="Martin F.M."/>
            <person name="Harder C.B."/>
            <person name="Rigling D."/>
            <person name="Ford K.L."/>
            <person name="Foster G.D."/>
            <person name="Pangilinan J."/>
            <person name="Papanicolaou A."/>
            <person name="Barry K."/>
            <person name="LaButti K."/>
            <person name="Viragh M."/>
            <person name="Koriabine M."/>
            <person name="Yan M."/>
            <person name="Riley R."/>
            <person name="Champramary S."/>
            <person name="Plett K.L."/>
            <person name="Tsai I.J."/>
            <person name="Slot J."/>
            <person name="Sipos G."/>
            <person name="Plett J."/>
            <person name="Nagy L.G."/>
            <person name="Grigoriev I.V."/>
        </authorList>
    </citation>
    <scope>NUCLEOTIDE SEQUENCE</scope>
    <source>
        <strain evidence="3">HWK02</strain>
    </source>
</reference>
<name>A0AA39TPP4_9AGAR</name>
<keyword evidence="4" id="KW-1185">Reference proteome</keyword>
<feature type="transmembrane region" description="Helical" evidence="2">
    <location>
        <begin position="20"/>
        <end position="38"/>
    </location>
</feature>
<sequence length="711" mass="80621">MARYYRLILRRFTWAPDTSVAYKVELLLDFFITFYLVFSISSTARISVSLRNFVSPPLLVESLLFCIPHLVPHRLIAARLKCMAFLSLFDRSACKDTVLDCPYEEDINLINEGAGTRNLLYADAQNIQRSGLSLAADEDWNHLLQHARIWGTAQDSYLHGDVDFDVRFLDIVPELFVLKCMVSWEDIVLFHIGQCTRVELGIKAAFCIPLVQETLWLEATMSSKLKDWLAGIPGVIRQNQQAIIYAISPEESWHALSCTVESPYAPGCWVKVHCGKFTGDIGIMSNVYAWGCRVLFVPHLDLHHRTDGQNVSIDRDSEPKLFNVPLVENVGLHVVQEGQSLYRFCRSIYDHDLVACRLSFSLLQTADEIPERYADLFAKSVHPLAEVSIRGLPKVAEWCFEVGEVVTDVMRGMTGTIDIVGHYGLEVNFIDGQCPVGWAHCRKVFNIGAHIEITKEALFRRWSGWVHAIDNGVLHLICQSGHENQWTETQWVHPNGYHNIVDEESWLPLNEARPASNHIEFIHGLVPTTNILQKIGCRPPSLEPTSQQRSVTPLPDPTEQSLSPAWNPLSSDPPSYWCLDRCLLGTRFRVQYDELKITALVKLGDTDDDVVCIRDDTPHEVTLDPAKVIAIHLRVRHYDMFLVISGEHCGNSDLDWDVVVVIPRALYLPDDVTDERLTLHSSLMTIADKTKVSRQLNLHLRKRLRGGVLTH</sequence>
<dbReference type="AlphaFoldDB" id="A0AA39TPP4"/>
<dbReference type="Proteomes" id="UP001175228">
    <property type="component" value="Unassembled WGS sequence"/>
</dbReference>
<dbReference type="EMBL" id="JAUEPU010000014">
    <property type="protein sequence ID" value="KAK0496946.1"/>
    <property type="molecule type" value="Genomic_DNA"/>
</dbReference>
<keyword evidence="2" id="KW-1133">Transmembrane helix</keyword>
<evidence type="ECO:0000256" key="1">
    <source>
        <dbReference type="SAM" id="MobiDB-lite"/>
    </source>
</evidence>
<protein>
    <submittedName>
        <fullName evidence="3">Uncharacterized protein</fullName>
    </submittedName>
</protein>